<feature type="signal peptide" evidence="1">
    <location>
        <begin position="1"/>
        <end position="31"/>
    </location>
</feature>
<proteinExistence type="predicted"/>
<comment type="caution">
    <text evidence="2">The sequence shown here is derived from an EMBL/GenBank/DDBJ whole genome shotgun (WGS) entry which is preliminary data.</text>
</comment>
<dbReference type="OrthoDB" id="4233222at2"/>
<keyword evidence="1" id="KW-0732">Signal</keyword>
<evidence type="ECO:0000313" key="3">
    <source>
        <dbReference type="Proteomes" id="UP000243342"/>
    </source>
</evidence>
<accession>A0A1J7BJD5</accession>
<dbReference type="AlphaFoldDB" id="A0A1J7BJD5"/>
<sequence>MRTWTGRITKAVVAGAVATAGLALSTGSAHANEAAACRSKTTHSLAKVADNLYLDSCYHVLADGASMHAVIGVFNQTGHAFTYCAHAINVNNPAGPWAHDFGCTSTNAQSAYFNAGTDKPYGPSWEQWHAGPGTYVISTGVWIDGHYAGDVESPRTTIG</sequence>
<organism evidence="2 3">
    <name type="scientific">Mangrovactinospora gilvigrisea</name>
    <dbReference type="NCBI Taxonomy" id="1428644"/>
    <lineage>
        <taxon>Bacteria</taxon>
        <taxon>Bacillati</taxon>
        <taxon>Actinomycetota</taxon>
        <taxon>Actinomycetes</taxon>
        <taxon>Kitasatosporales</taxon>
        <taxon>Streptomycetaceae</taxon>
        <taxon>Mangrovactinospora</taxon>
    </lineage>
</organism>
<gene>
    <name evidence="2" type="ORF">BIV57_04180</name>
</gene>
<dbReference type="Proteomes" id="UP000243342">
    <property type="component" value="Unassembled WGS sequence"/>
</dbReference>
<reference evidence="2 3" key="1">
    <citation type="submission" date="2016-10" db="EMBL/GenBank/DDBJ databases">
        <title>Genome sequence of Streptomyces gilvigriseus MUSC 26.</title>
        <authorList>
            <person name="Lee L.-H."/>
            <person name="Ser H.-L."/>
        </authorList>
    </citation>
    <scope>NUCLEOTIDE SEQUENCE [LARGE SCALE GENOMIC DNA]</scope>
    <source>
        <strain evidence="2 3">MUSC 26</strain>
    </source>
</reference>
<evidence type="ECO:0000256" key="1">
    <source>
        <dbReference type="SAM" id="SignalP"/>
    </source>
</evidence>
<dbReference type="RefSeq" id="WP_071655286.1">
    <property type="nucleotide sequence ID" value="NZ_MLCF01000013.1"/>
</dbReference>
<keyword evidence="3" id="KW-1185">Reference proteome</keyword>
<feature type="chain" id="PRO_5009643282" description="Secreted protein" evidence="1">
    <location>
        <begin position="32"/>
        <end position="159"/>
    </location>
</feature>
<protein>
    <recommendedName>
        <fullName evidence="4">Secreted protein</fullName>
    </recommendedName>
</protein>
<evidence type="ECO:0000313" key="2">
    <source>
        <dbReference type="EMBL" id="OIV38750.1"/>
    </source>
</evidence>
<evidence type="ECO:0008006" key="4">
    <source>
        <dbReference type="Google" id="ProtNLM"/>
    </source>
</evidence>
<dbReference type="EMBL" id="MLCF01000013">
    <property type="protein sequence ID" value="OIV38750.1"/>
    <property type="molecule type" value="Genomic_DNA"/>
</dbReference>
<name>A0A1J7BJD5_9ACTN</name>